<evidence type="ECO:0000313" key="4">
    <source>
        <dbReference type="Proteomes" id="UP001642360"/>
    </source>
</evidence>
<evidence type="ECO:0000313" key="3">
    <source>
        <dbReference type="EMBL" id="CAK9133402.1"/>
    </source>
</evidence>
<dbReference type="Proteomes" id="UP001642360">
    <property type="component" value="Unassembled WGS sequence"/>
</dbReference>
<dbReference type="Pfam" id="PF07172">
    <property type="entry name" value="GRP"/>
    <property type="match status" value="1"/>
</dbReference>
<dbReference type="EMBL" id="CAUOFW020000003">
    <property type="protein sequence ID" value="CAK9133402.1"/>
    <property type="molecule type" value="Genomic_DNA"/>
</dbReference>
<dbReference type="AlphaFoldDB" id="A0ABC8QM15"/>
<feature type="region of interest" description="Disordered" evidence="1">
    <location>
        <begin position="30"/>
        <end position="51"/>
    </location>
</feature>
<evidence type="ECO:0000256" key="1">
    <source>
        <dbReference type="SAM" id="MobiDB-lite"/>
    </source>
</evidence>
<comment type="caution">
    <text evidence="3">The sequence shown here is derived from an EMBL/GenBank/DDBJ whole genome shotgun (WGS) entry which is preliminary data.</text>
</comment>
<keyword evidence="4" id="KW-1185">Reference proteome</keyword>
<dbReference type="PANTHER" id="PTHR37389:SF41">
    <property type="entry name" value="GLYCINE-RICH PROTEIN 3 SHORT ISOFORM-LIKE"/>
    <property type="match status" value="1"/>
</dbReference>
<reference evidence="3 4" key="1">
    <citation type="submission" date="2024-02" db="EMBL/GenBank/DDBJ databases">
        <authorList>
            <person name="Vignale AGUSTIN F."/>
            <person name="Sosa J E."/>
            <person name="Modenutti C."/>
        </authorList>
    </citation>
    <scope>NUCLEOTIDE SEQUENCE [LARGE SCALE GENOMIC DNA]</scope>
</reference>
<name>A0ABC8QM15_9AQUA</name>
<protein>
    <recommendedName>
        <fullName evidence="5">Glycine-rich protein</fullName>
    </recommendedName>
</protein>
<evidence type="ECO:0000256" key="2">
    <source>
        <dbReference type="SAM" id="SignalP"/>
    </source>
</evidence>
<feature type="chain" id="PRO_5044842697" description="Glycine-rich protein" evidence="2">
    <location>
        <begin position="26"/>
        <end position="145"/>
    </location>
</feature>
<dbReference type="PANTHER" id="PTHR37389">
    <property type="entry name" value="NODULIN-24"/>
    <property type="match status" value="1"/>
</dbReference>
<keyword evidence="2" id="KW-0732">Signal</keyword>
<proteinExistence type="predicted"/>
<dbReference type="InterPro" id="IPR010800">
    <property type="entry name" value="GRP"/>
</dbReference>
<organism evidence="3 4">
    <name type="scientific">Ilex paraguariensis</name>
    <name type="common">yerba mate</name>
    <dbReference type="NCBI Taxonomy" id="185542"/>
    <lineage>
        <taxon>Eukaryota</taxon>
        <taxon>Viridiplantae</taxon>
        <taxon>Streptophyta</taxon>
        <taxon>Embryophyta</taxon>
        <taxon>Tracheophyta</taxon>
        <taxon>Spermatophyta</taxon>
        <taxon>Magnoliopsida</taxon>
        <taxon>eudicotyledons</taxon>
        <taxon>Gunneridae</taxon>
        <taxon>Pentapetalae</taxon>
        <taxon>asterids</taxon>
        <taxon>campanulids</taxon>
        <taxon>Aquifoliales</taxon>
        <taxon>Aquifoliaceae</taxon>
        <taxon>Ilex</taxon>
    </lineage>
</organism>
<feature type="signal peptide" evidence="2">
    <location>
        <begin position="1"/>
        <end position="25"/>
    </location>
</feature>
<sequence>MGSKAFLFLGLSMAIVLLITSEVAARELAETSTTNENTDETNGVDDAKYPGGGYGGNPGGGYGGYPGGGYGGYPGGGYGGYPGGGRGGYGSRSGYGGRGGNGGRGGGGNCYYGCCGRGYYGSGCGRCCSYAGEAMDVETEAKPHN</sequence>
<evidence type="ECO:0008006" key="5">
    <source>
        <dbReference type="Google" id="ProtNLM"/>
    </source>
</evidence>
<accession>A0ABC8QM15</accession>
<gene>
    <name evidence="3" type="ORF">ILEXP_LOCUS310</name>
</gene>